<proteinExistence type="predicted"/>
<dbReference type="Gene3D" id="3.30.310.10">
    <property type="entry name" value="TATA-Binding Protein"/>
    <property type="match status" value="1"/>
</dbReference>
<dbReference type="AlphaFoldDB" id="A0A6C0B691"/>
<sequence length="384" mass="44752">MSIDLNDEWESFLNNYDENSTAEFTCPAKATDRKTHSDKTPECDELYISTKTMLLYLNHSNIDVATIFWKLPVVEYWKPLEGIIKKQMKVAAHTKEECAENMRRLKDTYYYTEHIIKQIDNPIAKKNKFKDERKVTIGISTKNVTNYRGKEKCGAMFNCIAITFRFLNRDGRYHEIHVKVFNTGKLEIPGILNDSLFDRVKIFILDVMTPMFAEPTYFRDVPNENVLINSNFMCNFNINRDALHSILRGKYNIDATYDSCNYPGVKCKYYFYNEYGTDAEKQRGVVLDEHRELTVEELTKTEKYTKVSFMIFRTGGCLIVGNCSEIVLRFVYDFVTKVLVTEFPNIYIARAEEESNAGKKEAKIRKRKIVVTTPYFSQLKSIAL</sequence>
<organism evidence="1">
    <name type="scientific">viral metagenome</name>
    <dbReference type="NCBI Taxonomy" id="1070528"/>
    <lineage>
        <taxon>unclassified sequences</taxon>
        <taxon>metagenomes</taxon>
        <taxon>organismal metagenomes</taxon>
    </lineage>
</organism>
<dbReference type="EMBL" id="MN739080">
    <property type="protein sequence ID" value="QHS87364.1"/>
    <property type="molecule type" value="Genomic_DNA"/>
</dbReference>
<protein>
    <submittedName>
        <fullName evidence="1">Uncharacterized protein</fullName>
    </submittedName>
</protein>
<accession>A0A6C0B691</accession>
<name>A0A6C0B691_9ZZZZ</name>
<dbReference type="InterPro" id="IPR012295">
    <property type="entry name" value="TBP_dom_sf"/>
</dbReference>
<evidence type="ECO:0000313" key="1">
    <source>
        <dbReference type="EMBL" id="QHS87364.1"/>
    </source>
</evidence>
<reference evidence="1" key="1">
    <citation type="journal article" date="2020" name="Nature">
        <title>Giant virus diversity and host interactions through global metagenomics.</title>
        <authorList>
            <person name="Schulz F."/>
            <person name="Roux S."/>
            <person name="Paez-Espino D."/>
            <person name="Jungbluth S."/>
            <person name="Walsh D.A."/>
            <person name="Denef V.J."/>
            <person name="McMahon K.D."/>
            <person name="Konstantinidis K.T."/>
            <person name="Eloe-Fadrosh E.A."/>
            <person name="Kyrpides N.C."/>
            <person name="Woyke T."/>
        </authorList>
    </citation>
    <scope>NUCLEOTIDE SEQUENCE</scope>
    <source>
        <strain evidence="1">GVMAG-M-3300010157-4</strain>
    </source>
</reference>